<name>A0ABD5R321_9EURY</name>
<evidence type="ECO:0000256" key="3">
    <source>
        <dbReference type="ARBA" id="ARBA00022741"/>
    </source>
</evidence>
<feature type="domain" description="ABC transporter" evidence="9">
    <location>
        <begin position="75"/>
        <end position="324"/>
    </location>
</feature>
<feature type="region of interest" description="Disordered" evidence="8">
    <location>
        <begin position="1"/>
        <end position="74"/>
    </location>
</feature>
<dbReference type="AlphaFoldDB" id="A0ABD5R321"/>
<keyword evidence="2" id="KW-0813">Transport</keyword>
<dbReference type="EMBL" id="JBHSKY010000008">
    <property type="protein sequence ID" value="MFC5279291.1"/>
    <property type="molecule type" value="Genomic_DNA"/>
</dbReference>
<dbReference type="GO" id="GO:0005524">
    <property type="term" value="F:ATP binding"/>
    <property type="evidence" value="ECO:0007669"/>
    <property type="project" value="UniProtKB-KW"/>
</dbReference>
<feature type="compositionally biased region" description="Basic and acidic residues" evidence="8">
    <location>
        <begin position="55"/>
        <end position="64"/>
    </location>
</feature>
<organism evidence="10 11">
    <name type="scientific">Halorubrum rubrum</name>
    <dbReference type="NCBI Taxonomy" id="1126240"/>
    <lineage>
        <taxon>Archaea</taxon>
        <taxon>Methanobacteriati</taxon>
        <taxon>Methanobacteriota</taxon>
        <taxon>Stenosarchaea group</taxon>
        <taxon>Halobacteria</taxon>
        <taxon>Halobacteriales</taxon>
        <taxon>Haloferacaceae</taxon>
        <taxon>Halorubrum</taxon>
    </lineage>
</organism>
<keyword evidence="4 10" id="KW-0067">ATP-binding</keyword>
<evidence type="ECO:0000256" key="7">
    <source>
        <dbReference type="ARBA" id="ARBA00072811"/>
    </source>
</evidence>
<feature type="compositionally biased region" description="Acidic residues" evidence="8">
    <location>
        <begin position="41"/>
        <end position="51"/>
    </location>
</feature>
<keyword evidence="5" id="KW-0029">Amino-acid transport</keyword>
<dbReference type="PROSITE" id="PS50893">
    <property type="entry name" value="ABC_TRANSPORTER_2"/>
    <property type="match status" value="1"/>
</dbReference>
<proteinExistence type="inferred from homology"/>
<evidence type="ECO:0000313" key="10">
    <source>
        <dbReference type="EMBL" id="MFC5279291.1"/>
    </source>
</evidence>
<keyword evidence="11" id="KW-1185">Reference proteome</keyword>
<dbReference type="Gene3D" id="3.40.50.300">
    <property type="entry name" value="P-loop containing nucleotide triphosphate hydrolases"/>
    <property type="match status" value="1"/>
</dbReference>
<gene>
    <name evidence="10" type="ORF">ACFPM1_11075</name>
</gene>
<evidence type="ECO:0000256" key="6">
    <source>
        <dbReference type="ARBA" id="ARBA00056071"/>
    </source>
</evidence>
<evidence type="ECO:0000256" key="5">
    <source>
        <dbReference type="ARBA" id="ARBA00022970"/>
    </source>
</evidence>
<sequence length="326" mass="35672">MSGTDDSVTDGSTPTEEPIEDDSMPAEDVPTEDGSPSAVTEESDGDADAPTDAETPDRTVHAPEDAGVSVDSTPLEVEGLRRTFGGIVAVDDVSFDVERGTLTGLIGPNGAGKSTTFNLITGMLEPDAGTVRFNGEEITGYQPHEIANRGLVRTFQIARELEEMTVLENMMLAPKGQAGESLWRSVLPVTRGDVRKQETDQLERVWEVLDFFEIDHLADEYAGNLSGGQRKLLELARALLTDPDVLLLDEPFAGVNPTLEKRLLEHIHELRDRGYTFLIVEHDMDLIMNNCERVIVMHQGRILKDGTPAEIKESEEVIEAYLGGEV</sequence>
<dbReference type="CDD" id="cd03219">
    <property type="entry name" value="ABC_Mj1267_LivG_branched"/>
    <property type="match status" value="1"/>
</dbReference>
<comment type="caution">
    <text evidence="10">The sequence shown here is derived from an EMBL/GenBank/DDBJ whole genome shotgun (WGS) entry which is preliminary data.</text>
</comment>
<dbReference type="InterPro" id="IPR027417">
    <property type="entry name" value="P-loop_NTPase"/>
</dbReference>
<accession>A0ABD5R321</accession>
<evidence type="ECO:0000256" key="4">
    <source>
        <dbReference type="ARBA" id="ARBA00022840"/>
    </source>
</evidence>
<evidence type="ECO:0000259" key="9">
    <source>
        <dbReference type="PROSITE" id="PS50893"/>
    </source>
</evidence>
<dbReference type="Pfam" id="PF12399">
    <property type="entry name" value="BCA_ABC_TP_C"/>
    <property type="match status" value="1"/>
</dbReference>
<reference evidence="10 11" key="1">
    <citation type="journal article" date="2019" name="Int. J. Syst. Evol. Microbiol.">
        <title>The Global Catalogue of Microorganisms (GCM) 10K type strain sequencing project: providing services to taxonomists for standard genome sequencing and annotation.</title>
        <authorList>
            <consortium name="The Broad Institute Genomics Platform"/>
            <consortium name="The Broad Institute Genome Sequencing Center for Infectious Disease"/>
            <person name="Wu L."/>
            <person name="Ma J."/>
        </authorList>
    </citation>
    <scope>NUCLEOTIDE SEQUENCE [LARGE SCALE GENOMIC DNA]</scope>
    <source>
        <strain evidence="10 11">CGMCC 1.12124</strain>
    </source>
</reference>
<dbReference type="GO" id="GO:0006865">
    <property type="term" value="P:amino acid transport"/>
    <property type="evidence" value="ECO:0007669"/>
    <property type="project" value="UniProtKB-KW"/>
</dbReference>
<dbReference type="RefSeq" id="WP_379787501.1">
    <property type="nucleotide sequence ID" value="NZ_JANHDM010000006.1"/>
</dbReference>
<dbReference type="InterPro" id="IPR051120">
    <property type="entry name" value="ABC_AA/LPS_Transport"/>
</dbReference>
<dbReference type="Proteomes" id="UP001596118">
    <property type="component" value="Unassembled WGS sequence"/>
</dbReference>
<evidence type="ECO:0000256" key="8">
    <source>
        <dbReference type="SAM" id="MobiDB-lite"/>
    </source>
</evidence>
<dbReference type="FunFam" id="3.40.50.300:FF:000421">
    <property type="entry name" value="Branched-chain amino acid ABC transporter ATP-binding protein"/>
    <property type="match status" value="1"/>
</dbReference>
<feature type="compositionally biased region" description="Polar residues" evidence="8">
    <location>
        <begin position="1"/>
        <end position="15"/>
    </location>
</feature>
<evidence type="ECO:0000256" key="1">
    <source>
        <dbReference type="ARBA" id="ARBA00005417"/>
    </source>
</evidence>
<feature type="compositionally biased region" description="Acidic residues" evidence="8">
    <location>
        <begin position="17"/>
        <end position="31"/>
    </location>
</feature>
<dbReference type="InterPro" id="IPR017871">
    <property type="entry name" value="ABC_transporter-like_CS"/>
</dbReference>
<evidence type="ECO:0000313" key="11">
    <source>
        <dbReference type="Proteomes" id="UP001596118"/>
    </source>
</evidence>
<comment type="function">
    <text evidence="6">Probable component of a branched-chain amino-acid transport system.</text>
</comment>
<dbReference type="PANTHER" id="PTHR45772">
    <property type="entry name" value="CONSERVED COMPONENT OF ABC TRANSPORTER FOR NATURAL AMINO ACIDS-RELATED"/>
    <property type="match status" value="1"/>
</dbReference>
<evidence type="ECO:0000256" key="2">
    <source>
        <dbReference type="ARBA" id="ARBA00022448"/>
    </source>
</evidence>
<dbReference type="InterPro" id="IPR003439">
    <property type="entry name" value="ABC_transporter-like_ATP-bd"/>
</dbReference>
<dbReference type="PANTHER" id="PTHR45772:SF9">
    <property type="entry name" value="CONSERVED COMPONENT OF ABC TRANSPORTER FOR NATURAL AMINO ACIDS"/>
    <property type="match status" value="1"/>
</dbReference>
<dbReference type="SMART" id="SM00382">
    <property type="entry name" value="AAA"/>
    <property type="match status" value="1"/>
</dbReference>
<protein>
    <recommendedName>
        <fullName evidence="7">Probable branched-chain amino acid transport ATP-binding protein LivG</fullName>
    </recommendedName>
</protein>
<dbReference type="InterPro" id="IPR032823">
    <property type="entry name" value="BCA_ABC_TP_C"/>
</dbReference>
<dbReference type="PROSITE" id="PS00211">
    <property type="entry name" value="ABC_TRANSPORTER_1"/>
    <property type="match status" value="1"/>
</dbReference>
<dbReference type="InterPro" id="IPR003593">
    <property type="entry name" value="AAA+_ATPase"/>
</dbReference>
<comment type="similarity">
    <text evidence="1">Belongs to the ABC transporter superfamily.</text>
</comment>
<keyword evidence="3" id="KW-0547">Nucleotide-binding</keyword>
<dbReference type="Pfam" id="PF00005">
    <property type="entry name" value="ABC_tran"/>
    <property type="match status" value="1"/>
</dbReference>
<dbReference type="SUPFAM" id="SSF52540">
    <property type="entry name" value="P-loop containing nucleoside triphosphate hydrolases"/>
    <property type="match status" value="1"/>
</dbReference>